<protein>
    <submittedName>
        <fullName evidence="2">Uncharacterized protein</fullName>
    </submittedName>
</protein>
<organism evidence="2 3">
    <name type="scientific">Ameiurus melas</name>
    <name type="common">Black bullhead</name>
    <name type="synonym">Silurus melas</name>
    <dbReference type="NCBI Taxonomy" id="219545"/>
    <lineage>
        <taxon>Eukaryota</taxon>
        <taxon>Metazoa</taxon>
        <taxon>Chordata</taxon>
        <taxon>Craniata</taxon>
        <taxon>Vertebrata</taxon>
        <taxon>Euteleostomi</taxon>
        <taxon>Actinopterygii</taxon>
        <taxon>Neopterygii</taxon>
        <taxon>Teleostei</taxon>
        <taxon>Ostariophysi</taxon>
        <taxon>Siluriformes</taxon>
        <taxon>Ictaluridae</taxon>
        <taxon>Ameiurus</taxon>
    </lineage>
</organism>
<proteinExistence type="predicted"/>
<gene>
    <name evidence="2" type="ORF">AMELA_G00144020</name>
</gene>
<sequence>MKEKSVRKQSCHPKPGSSCWMLKSKSRQGDQDKVEGKEGVEKKNSFQQEGLDMDFQIIYRSVPYCNGRNGCSDISLKAPMTL</sequence>
<evidence type="ECO:0000313" key="3">
    <source>
        <dbReference type="Proteomes" id="UP000593565"/>
    </source>
</evidence>
<dbReference type="EMBL" id="JAAGNN010000011">
    <property type="protein sequence ID" value="KAF4083609.1"/>
    <property type="molecule type" value="Genomic_DNA"/>
</dbReference>
<name>A0A7J6ANG4_AMEME</name>
<feature type="compositionally biased region" description="Basic and acidic residues" evidence="1">
    <location>
        <begin position="27"/>
        <end position="44"/>
    </location>
</feature>
<evidence type="ECO:0000256" key="1">
    <source>
        <dbReference type="SAM" id="MobiDB-lite"/>
    </source>
</evidence>
<dbReference type="Proteomes" id="UP000593565">
    <property type="component" value="Unassembled WGS sequence"/>
</dbReference>
<reference evidence="2 3" key="1">
    <citation type="submission" date="2020-02" db="EMBL/GenBank/DDBJ databases">
        <title>A chromosome-scale genome assembly of the black bullhead catfish (Ameiurus melas).</title>
        <authorList>
            <person name="Wen M."/>
            <person name="Zham M."/>
            <person name="Cabau C."/>
            <person name="Klopp C."/>
            <person name="Donnadieu C."/>
            <person name="Roques C."/>
            <person name="Bouchez O."/>
            <person name="Lampietro C."/>
            <person name="Jouanno E."/>
            <person name="Herpin A."/>
            <person name="Louis A."/>
            <person name="Berthelot C."/>
            <person name="Parey E."/>
            <person name="Roest-Crollius H."/>
            <person name="Braasch I."/>
            <person name="Postlethwait J."/>
            <person name="Robinson-Rechavi M."/>
            <person name="Echchiki A."/>
            <person name="Begum T."/>
            <person name="Montfort J."/>
            <person name="Schartl M."/>
            <person name="Bobe J."/>
            <person name="Guiguen Y."/>
        </authorList>
    </citation>
    <scope>NUCLEOTIDE SEQUENCE [LARGE SCALE GENOMIC DNA]</scope>
    <source>
        <strain evidence="2">M_S1</strain>
        <tissue evidence="2">Blood</tissue>
    </source>
</reference>
<accession>A0A7J6ANG4</accession>
<feature type="region of interest" description="Disordered" evidence="1">
    <location>
        <begin position="1"/>
        <end position="47"/>
    </location>
</feature>
<comment type="caution">
    <text evidence="2">The sequence shown here is derived from an EMBL/GenBank/DDBJ whole genome shotgun (WGS) entry which is preliminary data.</text>
</comment>
<evidence type="ECO:0000313" key="2">
    <source>
        <dbReference type="EMBL" id="KAF4083609.1"/>
    </source>
</evidence>
<dbReference type="AlphaFoldDB" id="A0A7J6ANG4"/>
<keyword evidence="3" id="KW-1185">Reference proteome</keyword>